<name>A0A1I6KGA6_9EURY</name>
<comment type="cofactor">
    <cofactor evidence="1 5">
        <name>NADP(+)</name>
        <dbReference type="ChEBI" id="CHEBI:58349"/>
    </cofactor>
</comment>
<dbReference type="SUPFAM" id="SSF51735">
    <property type="entry name" value="NAD(P)-binding Rossmann-fold domains"/>
    <property type="match status" value="1"/>
</dbReference>
<protein>
    <recommendedName>
        <fullName evidence="3 5">GDP-mannose 4,6-dehydratase</fullName>
        <ecNumber evidence="3 5">4.2.1.47</ecNumber>
    </recommendedName>
    <alternativeName>
        <fullName evidence="5">GDP-D-mannose dehydratase</fullName>
    </alternativeName>
</protein>
<dbReference type="AlphaFoldDB" id="A0A1I6KGA6"/>
<evidence type="ECO:0000256" key="2">
    <source>
        <dbReference type="ARBA" id="ARBA00009263"/>
    </source>
</evidence>
<dbReference type="Gene3D" id="3.40.50.720">
    <property type="entry name" value="NAD(P)-binding Rossmann-like Domain"/>
    <property type="match status" value="1"/>
</dbReference>
<dbReference type="EC" id="4.2.1.47" evidence="3 5"/>
<organism evidence="7 8">
    <name type="scientific">Halomicrobium zhouii</name>
    <dbReference type="NCBI Taxonomy" id="767519"/>
    <lineage>
        <taxon>Archaea</taxon>
        <taxon>Methanobacteriati</taxon>
        <taxon>Methanobacteriota</taxon>
        <taxon>Stenosarchaea group</taxon>
        <taxon>Halobacteria</taxon>
        <taxon>Halobacteriales</taxon>
        <taxon>Haloarculaceae</taxon>
        <taxon>Halomicrobium</taxon>
    </lineage>
</organism>
<dbReference type="PANTHER" id="PTHR43715:SF1">
    <property type="entry name" value="GDP-MANNOSE 4,6 DEHYDRATASE"/>
    <property type="match status" value="1"/>
</dbReference>
<dbReference type="CDD" id="cd05260">
    <property type="entry name" value="GDP_MD_SDR_e"/>
    <property type="match status" value="1"/>
</dbReference>
<comment type="similarity">
    <text evidence="2 5">Belongs to the NAD(P)-dependent epimerase/dehydratase family. GDP-mannose 4,6-dehydratase subfamily.</text>
</comment>
<evidence type="ECO:0000256" key="5">
    <source>
        <dbReference type="HAMAP-Rule" id="MF_00955"/>
    </source>
</evidence>
<dbReference type="Pfam" id="PF16363">
    <property type="entry name" value="GDP_Man_Dehyd"/>
    <property type="match status" value="1"/>
</dbReference>
<dbReference type="HAMAP" id="MF_00955">
    <property type="entry name" value="GDP_Man_dehydratase"/>
    <property type="match status" value="1"/>
</dbReference>
<comment type="caution">
    <text evidence="5">Lacks conserved residue(s) required for the propagation of feature annotation.</text>
</comment>
<dbReference type="PANTHER" id="PTHR43715">
    <property type="entry name" value="GDP-MANNOSE 4,6-DEHYDRATASE"/>
    <property type="match status" value="1"/>
</dbReference>
<proteinExistence type="inferred from homology"/>
<dbReference type="RefSeq" id="WP_089814016.1">
    <property type="nucleotide sequence ID" value="NZ_FOZK01000001.1"/>
</dbReference>
<evidence type="ECO:0000256" key="3">
    <source>
        <dbReference type="ARBA" id="ARBA00011989"/>
    </source>
</evidence>
<feature type="domain" description="NAD(P)-binding" evidence="6">
    <location>
        <begin position="6"/>
        <end position="334"/>
    </location>
</feature>
<dbReference type="Gene3D" id="3.90.25.10">
    <property type="entry name" value="UDP-galactose 4-epimerase, domain 1"/>
    <property type="match status" value="1"/>
</dbReference>
<gene>
    <name evidence="5" type="primary">gmd</name>
    <name evidence="7" type="ORF">SAMN05216559_0761</name>
</gene>
<dbReference type="STRING" id="767519.SAMN05216559_0761"/>
<dbReference type="InterPro" id="IPR036291">
    <property type="entry name" value="NAD(P)-bd_dom_sf"/>
</dbReference>
<reference evidence="7 8" key="1">
    <citation type="submission" date="2016-10" db="EMBL/GenBank/DDBJ databases">
        <authorList>
            <person name="de Groot N.N."/>
        </authorList>
    </citation>
    <scope>NUCLEOTIDE SEQUENCE [LARGE SCALE GENOMIC DNA]</scope>
    <source>
        <strain evidence="7 8">CGMCC 1.10457</strain>
    </source>
</reference>
<dbReference type="GO" id="GO:0070401">
    <property type="term" value="F:NADP+ binding"/>
    <property type="evidence" value="ECO:0007669"/>
    <property type="project" value="UniProtKB-UniRule"/>
</dbReference>
<sequence length="353" mass="39939">MSKRALITGVTGQDGSYLAEILLDKGYEVHGTIRRGSTFNTQRIDHIFQDPHDDQIPFHTHYGEMTDASNISRLIEDIEPDEIYNLAAQSNVAVSFDQPQYTTDTNALGTLRVLDAIRESRIDTRFYHASTSELYGGQTSEPLNEQSPFRPRSPYACSKLYAHWITINYRQSYGLHASNGICFNHESPRRGKRFVTRKITRAVAKINAGYQDKLYLGNLDAKRDWGYAPEYVEGMWQIVNQDDPDDYVLATGETNTVREFATKAFEVIGIDITWEGDGVDERGIDSSTGEKLVEVDPRYFRPNEVDTLIGDPTRAETELGWKAETSLDGLVERMVQNDVDKVETEGEVGLDYL</sequence>
<evidence type="ECO:0000256" key="4">
    <source>
        <dbReference type="ARBA" id="ARBA00023239"/>
    </source>
</evidence>
<dbReference type="GO" id="GO:0008446">
    <property type="term" value="F:GDP-mannose 4,6-dehydratase activity"/>
    <property type="evidence" value="ECO:0007669"/>
    <property type="project" value="UniProtKB-UniRule"/>
</dbReference>
<evidence type="ECO:0000259" key="6">
    <source>
        <dbReference type="Pfam" id="PF16363"/>
    </source>
</evidence>
<accession>A0A1I6KGA6</accession>
<evidence type="ECO:0000313" key="8">
    <source>
        <dbReference type="Proteomes" id="UP000199062"/>
    </source>
</evidence>
<keyword evidence="4 5" id="KW-0456">Lyase</keyword>
<dbReference type="FunFam" id="3.40.50.720:FF:000924">
    <property type="entry name" value="GDP-mannose 4,6 dehydratase"/>
    <property type="match status" value="1"/>
</dbReference>
<dbReference type="InterPro" id="IPR016040">
    <property type="entry name" value="NAD(P)-bd_dom"/>
</dbReference>
<dbReference type="InterPro" id="IPR006368">
    <property type="entry name" value="GDP_Man_deHydtase"/>
</dbReference>
<dbReference type="GO" id="GO:0042351">
    <property type="term" value="P:'de novo' GDP-L-fucose biosynthetic process"/>
    <property type="evidence" value="ECO:0007669"/>
    <property type="project" value="TreeGrafter"/>
</dbReference>
<dbReference type="Proteomes" id="UP000199062">
    <property type="component" value="Unassembled WGS sequence"/>
</dbReference>
<evidence type="ECO:0000313" key="7">
    <source>
        <dbReference type="EMBL" id="SFR90184.1"/>
    </source>
</evidence>
<evidence type="ECO:0000256" key="1">
    <source>
        <dbReference type="ARBA" id="ARBA00001937"/>
    </source>
</evidence>
<dbReference type="OrthoDB" id="4907at2157"/>
<keyword evidence="5" id="KW-0521">NADP</keyword>
<dbReference type="NCBIfam" id="TIGR01472">
    <property type="entry name" value="gmd"/>
    <property type="match status" value="1"/>
</dbReference>
<comment type="function">
    <text evidence="5">Catalyzes the conversion of GDP-D-mannose to GDP-4-dehydro-6-deoxy-D-mannose.</text>
</comment>
<comment type="catalytic activity">
    <reaction evidence="5">
        <text>GDP-alpha-D-mannose = GDP-4-dehydro-alpha-D-rhamnose + H2O</text>
        <dbReference type="Rhea" id="RHEA:23820"/>
        <dbReference type="ChEBI" id="CHEBI:15377"/>
        <dbReference type="ChEBI" id="CHEBI:57527"/>
        <dbReference type="ChEBI" id="CHEBI:57964"/>
        <dbReference type="EC" id="4.2.1.47"/>
    </reaction>
</comment>
<keyword evidence="8" id="KW-1185">Reference proteome</keyword>
<dbReference type="EMBL" id="FOZK01000001">
    <property type="protein sequence ID" value="SFR90184.1"/>
    <property type="molecule type" value="Genomic_DNA"/>
</dbReference>